<dbReference type="InterPro" id="IPR013538">
    <property type="entry name" value="ASHA1/2-like_C"/>
</dbReference>
<dbReference type="OrthoDB" id="9803476at2"/>
<dbReference type="CDD" id="cd08899">
    <property type="entry name" value="SRPBCC_CalC_Aha1-like_6"/>
    <property type="match status" value="1"/>
</dbReference>
<dbReference type="Pfam" id="PF08327">
    <property type="entry name" value="AHSA1"/>
    <property type="match status" value="1"/>
</dbReference>
<feature type="domain" description="Activator of Hsp90 ATPase homologue 1/2-like C-terminal" evidence="2">
    <location>
        <begin position="25"/>
        <end position="137"/>
    </location>
</feature>
<proteinExistence type="inferred from homology"/>
<reference evidence="3 4" key="1">
    <citation type="submission" date="2018-03" db="EMBL/GenBank/DDBJ databases">
        <title>Genomic Encyclopedia of Archaeal and Bacterial Type Strains, Phase II (KMG-II): from individual species to whole genera.</title>
        <authorList>
            <person name="Goeker M."/>
        </authorList>
    </citation>
    <scope>NUCLEOTIDE SEQUENCE [LARGE SCALE GENOMIC DNA]</scope>
    <source>
        <strain evidence="3 4">DSM 44720</strain>
    </source>
</reference>
<evidence type="ECO:0000256" key="1">
    <source>
        <dbReference type="ARBA" id="ARBA00006817"/>
    </source>
</evidence>
<evidence type="ECO:0000313" key="4">
    <source>
        <dbReference type="Proteomes" id="UP000239494"/>
    </source>
</evidence>
<organism evidence="3 4">
    <name type="scientific">Umezawaea tangerina</name>
    <dbReference type="NCBI Taxonomy" id="84725"/>
    <lineage>
        <taxon>Bacteria</taxon>
        <taxon>Bacillati</taxon>
        <taxon>Actinomycetota</taxon>
        <taxon>Actinomycetes</taxon>
        <taxon>Pseudonocardiales</taxon>
        <taxon>Pseudonocardiaceae</taxon>
        <taxon>Umezawaea</taxon>
    </lineage>
</organism>
<accession>A0A2T0SV99</accession>
<evidence type="ECO:0000259" key="2">
    <source>
        <dbReference type="Pfam" id="PF08327"/>
    </source>
</evidence>
<dbReference type="EMBL" id="PVTF01000010">
    <property type="protein sequence ID" value="PRY37341.1"/>
    <property type="molecule type" value="Genomic_DNA"/>
</dbReference>
<sequence length="294" mass="32327">MTTPRAALDTLDGHPVLRFRRTLPHSPAKVWRAITQPSELAAWFPAAVELDLRPGARIRFTFPSEAPVDEGGTGEVLEVDPPKVFSFRWNSDVLRFELVPTATGCTLHFTQTLGDRLSAGRNAYGWDTCLAALDAHLDGREPAPPGDHLAPMEAYIREFGLDEGTLEDGVVRFTRDLVWKPAADVWALLTENTEPATGDAPPPRATNPHVPTGPLTEVAAPHVLAYGPVHWEVTQDADLGTRVTLTHVLDATADPALVLAAWHVHLELFFAAVLGEVRCPWPEDRTEELRKHYA</sequence>
<dbReference type="RefSeq" id="WP_106191654.1">
    <property type="nucleotide sequence ID" value="NZ_PVTF01000010.1"/>
</dbReference>
<protein>
    <submittedName>
        <fullName evidence="3">Uncharacterized protein YndB with AHSA1/START domain</fullName>
    </submittedName>
</protein>
<dbReference type="SUPFAM" id="SSF55961">
    <property type="entry name" value="Bet v1-like"/>
    <property type="match status" value="2"/>
</dbReference>
<dbReference type="Proteomes" id="UP000239494">
    <property type="component" value="Unassembled WGS sequence"/>
</dbReference>
<name>A0A2T0SV99_9PSEU</name>
<keyword evidence="4" id="KW-1185">Reference proteome</keyword>
<comment type="similarity">
    <text evidence="1">Belongs to the AHA1 family.</text>
</comment>
<evidence type="ECO:0000313" key="3">
    <source>
        <dbReference type="EMBL" id="PRY37341.1"/>
    </source>
</evidence>
<dbReference type="Gene3D" id="3.30.530.20">
    <property type="match status" value="2"/>
</dbReference>
<comment type="caution">
    <text evidence="3">The sequence shown here is derived from an EMBL/GenBank/DDBJ whole genome shotgun (WGS) entry which is preliminary data.</text>
</comment>
<dbReference type="InterPro" id="IPR023393">
    <property type="entry name" value="START-like_dom_sf"/>
</dbReference>
<gene>
    <name evidence="3" type="ORF">CLV43_110152</name>
</gene>
<dbReference type="AlphaFoldDB" id="A0A2T0SV99"/>